<comment type="caution">
    <text evidence="2">The sequence shown here is derived from an EMBL/GenBank/DDBJ whole genome shotgun (WGS) entry which is preliminary data.</text>
</comment>
<dbReference type="Proteomes" id="UP000237194">
    <property type="component" value="Unassembled WGS sequence"/>
</dbReference>
<dbReference type="AlphaFoldDB" id="A0A2S3WFL0"/>
<protein>
    <submittedName>
        <fullName evidence="2">Uncharacterized protein</fullName>
    </submittedName>
</protein>
<dbReference type="RefSeq" id="WP_103437736.1">
    <property type="nucleotide sequence ID" value="NZ_MIND01000018.1"/>
</dbReference>
<proteinExistence type="predicted"/>
<reference evidence="2 3" key="2">
    <citation type="submission" date="2018-03" db="EMBL/GenBank/DDBJ databases">
        <title>Draft genome of Pseudomonas putida strain KT-27.</title>
        <authorList>
            <person name="Yoshizawa S."/>
            <person name="Khan N.H."/>
            <person name="Nishimura M."/>
            <person name="Chiura H.X."/>
            <person name="Ogura Y."/>
            <person name="Hayashi T."/>
            <person name="Kogure K."/>
        </authorList>
    </citation>
    <scope>NUCLEOTIDE SEQUENCE [LARGE SCALE GENOMIC DNA]</scope>
    <source>
        <strain evidence="2 3">KT-27</strain>
    </source>
</reference>
<reference evidence="2 3" key="1">
    <citation type="submission" date="2016-08" db="EMBL/GenBank/DDBJ databases">
        <authorList>
            <person name="Seilhamer J.J."/>
        </authorList>
    </citation>
    <scope>NUCLEOTIDE SEQUENCE [LARGE SCALE GENOMIC DNA]</scope>
    <source>
        <strain evidence="2 3">KT-27</strain>
    </source>
</reference>
<evidence type="ECO:0000313" key="3">
    <source>
        <dbReference type="Proteomes" id="UP000237194"/>
    </source>
</evidence>
<evidence type="ECO:0000313" key="2">
    <source>
        <dbReference type="EMBL" id="POF89695.1"/>
    </source>
</evidence>
<accession>A0A2S3WFL0</accession>
<feature type="transmembrane region" description="Helical" evidence="1">
    <location>
        <begin position="7"/>
        <end position="27"/>
    </location>
</feature>
<organism evidence="2 3">
    <name type="scientific">Pseudomonas putida</name>
    <name type="common">Arthrobacter siderocapsulatus</name>
    <dbReference type="NCBI Taxonomy" id="303"/>
    <lineage>
        <taxon>Bacteria</taxon>
        <taxon>Pseudomonadati</taxon>
        <taxon>Pseudomonadota</taxon>
        <taxon>Gammaproteobacteria</taxon>
        <taxon>Pseudomonadales</taxon>
        <taxon>Pseudomonadaceae</taxon>
        <taxon>Pseudomonas</taxon>
    </lineage>
</organism>
<keyword evidence="1" id="KW-0472">Membrane</keyword>
<sequence>MRKDNTIPFYAAGGSMLVIGIVFAAVGASGQPAFSWTAVGLLIPSAVLLLQAVRRKRGSNNDDSK</sequence>
<evidence type="ECO:0000256" key="1">
    <source>
        <dbReference type="SAM" id="Phobius"/>
    </source>
</evidence>
<feature type="transmembrane region" description="Helical" evidence="1">
    <location>
        <begin position="33"/>
        <end position="53"/>
    </location>
</feature>
<dbReference type="EMBL" id="MIND01000018">
    <property type="protein sequence ID" value="POF89695.1"/>
    <property type="molecule type" value="Genomic_DNA"/>
</dbReference>
<gene>
    <name evidence="2" type="ORF">BGP80_17685</name>
</gene>
<keyword evidence="1" id="KW-0812">Transmembrane</keyword>
<keyword evidence="1" id="KW-1133">Transmembrane helix</keyword>
<name>A0A2S3WFL0_PSEPU</name>